<evidence type="ECO:0000256" key="6">
    <source>
        <dbReference type="ARBA" id="ARBA00023136"/>
    </source>
</evidence>
<evidence type="ECO:0000256" key="3">
    <source>
        <dbReference type="ARBA" id="ARBA00022452"/>
    </source>
</evidence>
<dbReference type="PANTHER" id="PTHR30069:SF40">
    <property type="entry name" value="TONB-DEPENDENT RECEPTOR NMB0964-RELATED"/>
    <property type="match status" value="1"/>
</dbReference>
<gene>
    <name evidence="9" type="ORF">GJU80_04290</name>
</gene>
<dbReference type="InterPro" id="IPR039426">
    <property type="entry name" value="TonB-dep_rcpt-like"/>
</dbReference>
<dbReference type="Proteomes" id="UP000486297">
    <property type="component" value="Unassembled WGS sequence"/>
</dbReference>
<evidence type="ECO:0000256" key="1">
    <source>
        <dbReference type="ARBA" id="ARBA00004571"/>
    </source>
</evidence>
<dbReference type="SUPFAM" id="SSF56935">
    <property type="entry name" value="Porins"/>
    <property type="match status" value="1"/>
</dbReference>
<sequence length="465" mass="54708">MNTRRADLHGEWKEPLPSVAKISLRLSHTDYYHDEKDAGKEIDLNPYDSHGTADNYDRANNIFKNKGFGSRIEVHHKPYHGFTGVWGAQWQRNKSSTHHSKILSGELKENWMLVENTNKQFGLFATGQWRWKDLTLEFGGRTEKQEIPIEYEREKLIIQRGCDPKTSWLCWRPKPTVYAPAPEIYNKRANSYAASMNWDFHPDYTLSLMYSHNERHPSPMELYYTGEHLATNSFEYGKKDLDKEQSDNVEIGLRHASDKWDYNISAYHNRFENYIYKQTIFQYGTLATYRYAQSQARFHGLEGSVSYRPDDKHQITLWGDYVRGKLVNLPDYIRYDTIGSVDEVHKKADRNAPRVPPARIGLRINNNWNERWQTKIDYTRVFTQNKVSFFESFSDERPDLVERKTKGYHLLNLGVAYRNKVGSMKYRIYADANNVLNKKIYTHTSFLPYVPQIGRNFVFGVNMTF</sequence>
<proteinExistence type="predicted"/>
<accession>A0A7X2GXC5</accession>
<evidence type="ECO:0000313" key="9">
    <source>
        <dbReference type="EMBL" id="MRN37730.1"/>
    </source>
</evidence>
<dbReference type="InterPro" id="IPR036942">
    <property type="entry name" value="Beta-barrel_TonB_sf"/>
</dbReference>
<dbReference type="Pfam" id="PF00593">
    <property type="entry name" value="TonB_dep_Rec_b-barrel"/>
    <property type="match status" value="1"/>
</dbReference>
<dbReference type="PANTHER" id="PTHR30069">
    <property type="entry name" value="TONB-DEPENDENT OUTER MEMBRANE RECEPTOR"/>
    <property type="match status" value="1"/>
</dbReference>
<evidence type="ECO:0000259" key="8">
    <source>
        <dbReference type="Pfam" id="PF00593"/>
    </source>
</evidence>
<dbReference type="AlphaFoldDB" id="A0A7X2GXC5"/>
<evidence type="ECO:0000256" key="5">
    <source>
        <dbReference type="ARBA" id="ARBA00023077"/>
    </source>
</evidence>
<dbReference type="GO" id="GO:0044718">
    <property type="term" value="P:siderophore transmembrane transport"/>
    <property type="evidence" value="ECO:0007669"/>
    <property type="project" value="TreeGrafter"/>
</dbReference>
<keyword evidence="9" id="KW-0675">Receptor</keyword>
<protein>
    <submittedName>
        <fullName evidence="9">TonB-dependent receptor</fullName>
    </submittedName>
</protein>
<dbReference type="RefSeq" id="WP_095502810.1">
    <property type="nucleotide sequence ID" value="NZ_WJXO01000001.1"/>
</dbReference>
<keyword evidence="10" id="KW-1185">Reference proteome</keyword>
<keyword evidence="2" id="KW-0813">Transport</keyword>
<dbReference type="GO" id="GO:0015344">
    <property type="term" value="F:siderophore uptake transmembrane transporter activity"/>
    <property type="evidence" value="ECO:0007669"/>
    <property type="project" value="TreeGrafter"/>
</dbReference>
<feature type="domain" description="TonB-dependent receptor-like beta-barrel" evidence="8">
    <location>
        <begin position="26"/>
        <end position="435"/>
    </location>
</feature>
<keyword evidence="6" id="KW-0472">Membrane</keyword>
<comment type="subcellular location">
    <subcellularLocation>
        <location evidence="1">Cell outer membrane</location>
        <topology evidence="1">Multi-pass membrane protein</topology>
    </subcellularLocation>
</comment>
<name>A0A7X2GXC5_9NEIS</name>
<keyword evidence="7" id="KW-0998">Cell outer membrane</keyword>
<evidence type="ECO:0000256" key="2">
    <source>
        <dbReference type="ARBA" id="ARBA00022448"/>
    </source>
</evidence>
<dbReference type="GO" id="GO:0009279">
    <property type="term" value="C:cell outer membrane"/>
    <property type="evidence" value="ECO:0007669"/>
    <property type="project" value="UniProtKB-SubCell"/>
</dbReference>
<dbReference type="EMBL" id="WJXO01000001">
    <property type="protein sequence ID" value="MRN37730.1"/>
    <property type="molecule type" value="Genomic_DNA"/>
</dbReference>
<reference evidence="9" key="1">
    <citation type="journal article" name="Emerg. Infect. Dis.">
        <title>Two cases of a newly characterized neisseria species.</title>
        <authorList>
            <person name="Mustapha M."/>
            <person name="Lemos A.P.S."/>
            <person name="Harrison L.H."/>
            <person name="Vantyne D."/>
            <person name="Sacchi C.T."/>
        </authorList>
    </citation>
    <scope>NUCLEOTIDE SEQUENCE</scope>
    <source>
        <strain evidence="9">N.95.16</strain>
    </source>
</reference>
<keyword evidence="3" id="KW-1134">Transmembrane beta strand</keyword>
<dbReference type="InterPro" id="IPR000531">
    <property type="entry name" value="Beta-barrel_TonB"/>
</dbReference>
<keyword evidence="5" id="KW-0798">TonB box</keyword>
<organism evidence="9 10">
    <name type="scientific">Neisseria brasiliensis</name>
    <dbReference type="NCBI Taxonomy" id="2666100"/>
    <lineage>
        <taxon>Bacteria</taxon>
        <taxon>Pseudomonadati</taxon>
        <taxon>Pseudomonadota</taxon>
        <taxon>Betaproteobacteria</taxon>
        <taxon>Neisseriales</taxon>
        <taxon>Neisseriaceae</taxon>
        <taxon>Neisseria</taxon>
    </lineage>
</organism>
<comment type="caution">
    <text evidence="9">The sequence shown here is derived from an EMBL/GenBank/DDBJ whole genome shotgun (WGS) entry which is preliminary data.</text>
</comment>
<evidence type="ECO:0000313" key="10">
    <source>
        <dbReference type="Proteomes" id="UP000486297"/>
    </source>
</evidence>
<evidence type="ECO:0000256" key="7">
    <source>
        <dbReference type="ARBA" id="ARBA00023237"/>
    </source>
</evidence>
<dbReference type="Gene3D" id="2.40.170.20">
    <property type="entry name" value="TonB-dependent receptor, beta-barrel domain"/>
    <property type="match status" value="1"/>
</dbReference>
<keyword evidence="4" id="KW-0812">Transmembrane</keyword>
<evidence type="ECO:0000256" key="4">
    <source>
        <dbReference type="ARBA" id="ARBA00022692"/>
    </source>
</evidence>